<keyword evidence="12 15" id="KW-0472">Membrane</keyword>
<comment type="cofactor">
    <cofactor evidence="1 13">
        <name>heme</name>
        <dbReference type="ChEBI" id="CHEBI:30413"/>
    </cofactor>
</comment>
<organism evidence="16 17">
    <name type="scientific">Urochloa decumbens</name>
    <dbReference type="NCBI Taxonomy" id="240449"/>
    <lineage>
        <taxon>Eukaryota</taxon>
        <taxon>Viridiplantae</taxon>
        <taxon>Streptophyta</taxon>
        <taxon>Embryophyta</taxon>
        <taxon>Tracheophyta</taxon>
        <taxon>Spermatophyta</taxon>
        <taxon>Magnoliopsida</taxon>
        <taxon>Liliopsida</taxon>
        <taxon>Poales</taxon>
        <taxon>Poaceae</taxon>
        <taxon>PACMAD clade</taxon>
        <taxon>Panicoideae</taxon>
        <taxon>Panicodae</taxon>
        <taxon>Paniceae</taxon>
        <taxon>Melinidinae</taxon>
        <taxon>Urochloa</taxon>
    </lineage>
</organism>
<accession>A0ABC8YZ86</accession>
<proteinExistence type="inferred from homology"/>
<keyword evidence="9 14" id="KW-0560">Oxidoreductase</keyword>
<dbReference type="AlphaFoldDB" id="A0ABC8YZ86"/>
<keyword evidence="7 13" id="KW-0479">Metal-binding</keyword>
<evidence type="ECO:0000256" key="9">
    <source>
        <dbReference type="ARBA" id="ARBA00023002"/>
    </source>
</evidence>
<evidence type="ECO:0000256" key="11">
    <source>
        <dbReference type="ARBA" id="ARBA00023033"/>
    </source>
</evidence>
<feature type="binding site" description="axial binding residue" evidence="13">
    <location>
        <position position="480"/>
    </location>
    <ligand>
        <name>heme</name>
        <dbReference type="ChEBI" id="CHEBI:30413"/>
    </ligand>
    <ligandPart>
        <name>Fe</name>
        <dbReference type="ChEBI" id="CHEBI:18248"/>
    </ligandPart>
</feature>
<evidence type="ECO:0000313" key="16">
    <source>
        <dbReference type="EMBL" id="CAL4951189.1"/>
    </source>
</evidence>
<dbReference type="EMBL" id="OZ075127">
    <property type="protein sequence ID" value="CAL4951189.1"/>
    <property type="molecule type" value="Genomic_DNA"/>
</dbReference>
<dbReference type="PRINTS" id="PR00463">
    <property type="entry name" value="EP450I"/>
</dbReference>
<dbReference type="CDD" id="cd11072">
    <property type="entry name" value="CYP71-like"/>
    <property type="match status" value="1"/>
</dbReference>
<dbReference type="InterPro" id="IPR001128">
    <property type="entry name" value="Cyt_P450"/>
</dbReference>
<evidence type="ECO:0000256" key="6">
    <source>
        <dbReference type="ARBA" id="ARBA00022692"/>
    </source>
</evidence>
<evidence type="ECO:0000256" key="4">
    <source>
        <dbReference type="ARBA" id="ARBA00010617"/>
    </source>
</evidence>
<evidence type="ECO:0000313" key="17">
    <source>
        <dbReference type="Proteomes" id="UP001497457"/>
    </source>
</evidence>
<dbReference type="GO" id="GO:0004497">
    <property type="term" value="F:monooxygenase activity"/>
    <property type="evidence" value="ECO:0007669"/>
    <property type="project" value="UniProtKB-KW"/>
</dbReference>
<keyword evidence="5 13" id="KW-0349">Heme</keyword>
<dbReference type="SUPFAM" id="SSF48264">
    <property type="entry name" value="Cytochrome P450"/>
    <property type="match status" value="1"/>
</dbReference>
<dbReference type="InterPro" id="IPR002401">
    <property type="entry name" value="Cyt_P450_E_grp-I"/>
</dbReference>
<comment type="pathway">
    <text evidence="3">Secondary metabolite biosynthesis.</text>
</comment>
<name>A0ABC8YZ86_9POAL</name>
<evidence type="ECO:0000256" key="5">
    <source>
        <dbReference type="ARBA" id="ARBA00022617"/>
    </source>
</evidence>
<keyword evidence="10 13" id="KW-0408">Iron</keyword>
<dbReference type="InterPro" id="IPR036396">
    <property type="entry name" value="Cyt_P450_sf"/>
</dbReference>
<evidence type="ECO:0000256" key="15">
    <source>
        <dbReference type="SAM" id="Phobius"/>
    </source>
</evidence>
<dbReference type="PRINTS" id="PR00385">
    <property type="entry name" value="P450"/>
</dbReference>
<dbReference type="GO" id="GO:0016020">
    <property type="term" value="C:membrane"/>
    <property type="evidence" value="ECO:0007669"/>
    <property type="project" value="UniProtKB-SubCell"/>
</dbReference>
<dbReference type="PANTHER" id="PTHR47955:SF14">
    <property type="entry name" value="OS01G0543600 PROTEIN"/>
    <property type="match status" value="1"/>
</dbReference>
<dbReference type="PROSITE" id="PS00086">
    <property type="entry name" value="CYTOCHROME_P450"/>
    <property type="match status" value="1"/>
</dbReference>
<dbReference type="PANTHER" id="PTHR47955">
    <property type="entry name" value="CYTOCHROME P450 FAMILY 71 PROTEIN"/>
    <property type="match status" value="1"/>
</dbReference>
<dbReference type="GO" id="GO:0046872">
    <property type="term" value="F:metal ion binding"/>
    <property type="evidence" value="ECO:0007669"/>
    <property type="project" value="UniProtKB-KW"/>
</dbReference>
<evidence type="ECO:0000256" key="8">
    <source>
        <dbReference type="ARBA" id="ARBA00022989"/>
    </source>
</evidence>
<protein>
    <submittedName>
        <fullName evidence="16">Uncharacterized protein</fullName>
    </submittedName>
</protein>
<gene>
    <name evidence="16" type="ORF">URODEC1_LOCUS38800</name>
</gene>
<evidence type="ECO:0000256" key="3">
    <source>
        <dbReference type="ARBA" id="ARBA00005179"/>
    </source>
</evidence>
<keyword evidence="11 14" id="KW-0503">Monooxygenase</keyword>
<keyword evidence="6 15" id="KW-0812">Transmembrane</keyword>
<keyword evidence="17" id="KW-1185">Reference proteome</keyword>
<sequence length="539" mass="60603">MAQMLQDQHGLNELLHVSPPQAALLYYSLLLACTVILLLLLRRPTTPAAAVAAERERERERLLSRLPSPPWRLPVIGHLHLVGRLPHISLRDLAGKHGRDGLMLLRLGAVPTLVVSSPRAAQAVLRTHDHVFASRAHFPVADILFYGSSDVGFAPYGEHWRQVRKIATTHLLANKKVRAYCHAREQEVRLVMAKIRKAAAVGMAVDLSSLLNSFTNDIVCHAVSGKFFKEEGRNELFRELVEANSLLLGGFNIEDYFPGLVKVDMIKRMVCAKAHKVHKRWNELLDKLIDDHETRSASQCGNEESDFIDVLLSVQEEYKLTRDHIKAQLVIMFEAGTDTSFIVLENAMAKLMQNPHLMSKLQAKLRMAITKGKEMVTEDDLNANDMAILKAIIKETLRLHGPAPLLPHLCMADCDIEGYTIPSGTRVIVNAWALARDPTHWESAEEFMPERFMEGGSAFTMDYRGNDFAFLPFGAGRRICPGISFAISTVEIMLANLIYHFNWKLPPELKDREIDMSESFGVTVHRTEKLLLVPVLPQE</sequence>
<evidence type="ECO:0000256" key="1">
    <source>
        <dbReference type="ARBA" id="ARBA00001971"/>
    </source>
</evidence>
<comment type="similarity">
    <text evidence="4 14">Belongs to the cytochrome P450 family.</text>
</comment>
<dbReference type="Proteomes" id="UP001497457">
    <property type="component" value="Chromosome 17b"/>
</dbReference>
<keyword evidence="8 15" id="KW-1133">Transmembrane helix</keyword>
<evidence type="ECO:0000256" key="13">
    <source>
        <dbReference type="PIRSR" id="PIRSR602401-1"/>
    </source>
</evidence>
<dbReference type="Gene3D" id="1.10.630.10">
    <property type="entry name" value="Cytochrome P450"/>
    <property type="match status" value="1"/>
</dbReference>
<evidence type="ECO:0000256" key="7">
    <source>
        <dbReference type="ARBA" id="ARBA00022723"/>
    </source>
</evidence>
<evidence type="ECO:0000256" key="14">
    <source>
        <dbReference type="RuleBase" id="RU000461"/>
    </source>
</evidence>
<feature type="transmembrane region" description="Helical" evidence="15">
    <location>
        <begin position="24"/>
        <end position="41"/>
    </location>
</feature>
<dbReference type="FunFam" id="1.10.630.10:FF:000055">
    <property type="entry name" value="Cytochrome P450 71A26"/>
    <property type="match status" value="1"/>
</dbReference>
<evidence type="ECO:0000256" key="10">
    <source>
        <dbReference type="ARBA" id="ARBA00023004"/>
    </source>
</evidence>
<dbReference type="Pfam" id="PF00067">
    <property type="entry name" value="p450"/>
    <property type="match status" value="1"/>
</dbReference>
<reference evidence="16" key="1">
    <citation type="submission" date="2024-10" db="EMBL/GenBank/DDBJ databases">
        <authorList>
            <person name="Ryan C."/>
        </authorList>
    </citation>
    <scope>NUCLEOTIDE SEQUENCE [LARGE SCALE GENOMIC DNA]</scope>
</reference>
<evidence type="ECO:0000256" key="12">
    <source>
        <dbReference type="ARBA" id="ARBA00023136"/>
    </source>
</evidence>
<comment type="subcellular location">
    <subcellularLocation>
        <location evidence="2">Membrane</location>
    </subcellularLocation>
</comment>
<evidence type="ECO:0000256" key="2">
    <source>
        <dbReference type="ARBA" id="ARBA00004370"/>
    </source>
</evidence>
<dbReference type="InterPro" id="IPR017972">
    <property type="entry name" value="Cyt_P450_CS"/>
</dbReference>